<evidence type="ECO:0000313" key="3">
    <source>
        <dbReference type="Proteomes" id="UP000228859"/>
    </source>
</evidence>
<evidence type="ECO:0000313" key="2">
    <source>
        <dbReference type="EMBL" id="DAB37766.1"/>
    </source>
</evidence>
<protein>
    <submittedName>
        <fullName evidence="2">Uncharacterized protein</fullName>
    </submittedName>
</protein>
<dbReference type="InterPro" id="IPR013502">
    <property type="entry name" value="Uncharacterised_AF0941"/>
</dbReference>
<dbReference type="Pfam" id="PF14591">
    <property type="entry name" value="AF0941-like"/>
    <property type="match status" value="1"/>
</dbReference>
<dbReference type="AlphaFoldDB" id="A0A2D3WHK6"/>
<reference evidence="2 3" key="1">
    <citation type="journal article" date="2017" name="Front. Microbiol.">
        <title>Comparative Genomic Analysis of the Class Epsilonproteobacteria and Proposed Reclassification to Epsilonbacteraeota (phyl. nov.).</title>
        <authorList>
            <person name="Waite D.W."/>
            <person name="Vanwonterghem I."/>
            <person name="Rinke C."/>
            <person name="Parks D.H."/>
            <person name="Zhang Y."/>
            <person name="Takai K."/>
            <person name="Sievert S.M."/>
            <person name="Simon J."/>
            <person name="Campbell B.J."/>
            <person name="Hanson T.E."/>
            <person name="Woyke T."/>
            <person name="Klotz M.G."/>
            <person name="Hugenholtz P."/>
        </authorList>
    </citation>
    <scope>NUCLEOTIDE SEQUENCE [LARGE SCALE GENOMIC DNA]</scope>
    <source>
        <strain evidence="2">UBA12443</strain>
    </source>
</reference>
<proteinExistence type="predicted"/>
<name>A0A2D3WHK6_9BACT</name>
<sequence length="116" mass="13735">MAYITQLKHLIQNELIPDVEEHIDDIFESIASQKDATVEERAQLEDMQALRDEYKDLLKEINSGDIDEEEAEQLYTELTSMREGEGDEEDDLYDDEEDEDEDDYDEFDLEDEDNQY</sequence>
<comment type="caution">
    <text evidence="2">The sequence shown here is derived from an EMBL/GenBank/DDBJ whole genome shotgun (WGS) entry which is preliminary data.</text>
</comment>
<evidence type="ECO:0000256" key="1">
    <source>
        <dbReference type="SAM" id="MobiDB-lite"/>
    </source>
</evidence>
<organism evidence="2 3">
    <name type="scientific">Sulfuricurvum kujiense</name>
    <dbReference type="NCBI Taxonomy" id="148813"/>
    <lineage>
        <taxon>Bacteria</taxon>
        <taxon>Pseudomonadati</taxon>
        <taxon>Campylobacterota</taxon>
        <taxon>Epsilonproteobacteria</taxon>
        <taxon>Campylobacterales</taxon>
        <taxon>Sulfurimonadaceae</taxon>
        <taxon>Sulfuricurvum</taxon>
    </lineage>
</organism>
<dbReference type="EMBL" id="DLUI01000136">
    <property type="protein sequence ID" value="DAB37766.1"/>
    <property type="molecule type" value="Genomic_DNA"/>
</dbReference>
<dbReference type="Proteomes" id="UP000228859">
    <property type="component" value="Unassembled WGS sequence"/>
</dbReference>
<feature type="region of interest" description="Disordered" evidence="1">
    <location>
        <begin position="78"/>
        <end position="116"/>
    </location>
</feature>
<gene>
    <name evidence="2" type="ORF">CFH83_09435</name>
</gene>
<accession>A0A2D3WHK6</accession>
<dbReference type="RefSeq" id="WP_294896560.1">
    <property type="nucleotide sequence ID" value="NZ_DLUI01000136.1"/>
</dbReference>
<feature type="compositionally biased region" description="Acidic residues" evidence="1">
    <location>
        <begin position="85"/>
        <end position="116"/>
    </location>
</feature>